<name>A0A4Q1KH45_9SPHN</name>
<feature type="transmembrane region" description="Helical" evidence="1">
    <location>
        <begin position="230"/>
        <end position="248"/>
    </location>
</feature>
<keyword evidence="3" id="KW-0808">Transferase</keyword>
<keyword evidence="4" id="KW-1185">Reference proteome</keyword>
<feature type="transmembrane region" description="Helical" evidence="1">
    <location>
        <begin position="205"/>
        <end position="223"/>
    </location>
</feature>
<dbReference type="PANTHER" id="PTHR23028:SF53">
    <property type="entry name" value="ACYL_TRANSF_3 DOMAIN-CONTAINING PROTEIN"/>
    <property type="match status" value="1"/>
</dbReference>
<accession>A0A4Q1KH45</accession>
<dbReference type="Proteomes" id="UP000290958">
    <property type="component" value="Unassembled WGS sequence"/>
</dbReference>
<dbReference type="PANTHER" id="PTHR23028">
    <property type="entry name" value="ACETYLTRANSFERASE"/>
    <property type="match status" value="1"/>
</dbReference>
<sequence length="348" mass="38063">MSAPPRPQLDSLTAARGIAAWLVVLFHIRSGMPWLPADVLHVIHKGYLAVDFFFILSGFVIWLSAQGEFAARGLGATPAFLRRRLARIYPLYAVMLALTVGFVLLLEATGRSTAGYPWAELPLHVLMLQNWGFTPDLSWNHPAWSISTEFAAYLLFPLLVLLFSPIARAPRWVILGAMACLIGILAVGMQALGYTNLGGHIVKTGLARCIAEFAMGCLLCALWQQGVDRVSRTVAIVALLGGGFVWAGGFTNELIAFPLVTTALIYLIADHSQRGGKIARPLVYLGEISYATYLSHFMLFIWFKIALVNNAANIAPHLIALYVLLTLAASVILYHGIEKPGRRLAGRR</sequence>
<reference evidence="4" key="1">
    <citation type="submission" date="2019-01" db="EMBL/GenBank/DDBJ databases">
        <title>Cytophagaceae bacterium strain CAR-16.</title>
        <authorList>
            <person name="Chen W.-M."/>
        </authorList>
    </citation>
    <scope>NUCLEOTIDE SEQUENCE [LARGE SCALE GENOMIC DNA]</scope>
    <source>
        <strain evidence="4">CHR27</strain>
    </source>
</reference>
<dbReference type="RefSeq" id="WP_129404250.1">
    <property type="nucleotide sequence ID" value="NZ_SBKP01000007.1"/>
</dbReference>
<dbReference type="InterPro" id="IPR002656">
    <property type="entry name" value="Acyl_transf_3_dom"/>
</dbReference>
<feature type="domain" description="Acyltransferase 3" evidence="2">
    <location>
        <begin position="11"/>
        <end position="335"/>
    </location>
</feature>
<evidence type="ECO:0000259" key="2">
    <source>
        <dbReference type="Pfam" id="PF01757"/>
    </source>
</evidence>
<keyword evidence="1" id="KW-0812">Transmembrane</keyword>
<feature type="transmembrane region" description="Helical" evidence="1">
    <location>
        <begin position="12"/>
        <end position="28"/>
    </location>
</feature>
<evidence type="ECO:0000313" key="4">
    <source>
        <dbReference type="Proteomes" id="UP000290958"/>
    </source>
</evidence>
<feature type="transmembrane region" description="Helical" evidence="1">
    <location>
        <begin position="86"/>
        <end position="106"/>
    </location>
</feature>
<dbReference type="InterPro" id="IPR050879">
    <property type="entry name" value="Acyltransferase_3"/>
</dbReference>
<feature type="transmembrane region" description="Helical" evidence="1">
    <location>
        <begin position="48"/>
        <end position="65"/>
    </location>
</feature>
<organism evidence="3 4">
    <name type="scientific">Sphingobium fluviale</name>
    <dbReference type="NCBI Taxonomy" id="2506423"/>
    <lineage>
        <taxon>Bacteria</taxon>
        <taxon>Pseudomonadati</taxon>
        <taxon>Pseudomonadota</taxon>
        <taxon>Alphaproteobacteria</taxon>
        <taxon>Sphingomonadales</taxon>
        <taxon>Sphingomonadaceae</taxon>
        <taxon>Sphingobium</taxon>
    </lineage>
</organism>
<dbReference type="GO" id="GO:0000271">
    <property type="term" value="P:polysaccharide biosynthetic process"/>
    <property type="evidence" value="ECO:0007669"/>
    <property type="project" value="TreeGrafter"/>
</dbReference>
<keyword evidence="1" id="KW-1133">Transmembrane helix</keyword>
<feature type="transmembrane region" description="Helical" evidence="1">
    <location>
        <begin position="254"/>
        <end position="270"/>
    </location>
</feature>
<dbReference type="Pfam" id="PF01757">
    <property type="entry name" value="Acyl_transf_3"/>
    <property type="match status" value="1"/>
</dbReference>
<feature type="transmembrane region" description="Helical" evidence="1">
    <location>
        <begin position="282"/>
        <end position="302"/>
    </location>
</feature>
<evidence type="ECO:0000256" key="1">
    <source>
        <dbReference type="SAM" id="Phobius"/>
    </source>
</evidence>
<feature type="transmembrane region" description="Helical" evidence="1">
    <location>
        <begin position="314"/>
        <end position="337"/>
    </location>
</feature>
<protein>
    <submittedName>
        <fullName evidence="3">Acyltransferase</fullName>
    </submittedName>
</protein>
<feature type="transmembrane region" description="Helical" evidence="1">
    <location>
        <begin position="172"/>
        <end position="193"/>
    </location>
</feature>
<dbReference type="AlphaFoldDB" id="A0A4Q1KH45"/>
<evidence type="ECO:0000313" key="3">
    <source>
        <dbReference type="EMBL" id="RXR28832.1"/>
    </source>
</evidence>
<dbReference type="GO" id="GO:0016747">
    <property type="term" value="F:acyltransferase activity, transferring groups other than amino-acyl groups"/>
    <property type="evidence" value="ECO:0007669"/>
    <property type="project" value="InterPro"/>
</dbReference>
<gene>
    <name evidence="3" type="ORF">EQG66_08955</name>
</gene>
<comment type="caution">
    <text evidence="3">The sequence shown here is derived from an EMBL/GenBank/DDBJ whole genome shotgun (WGS) entry which is preliminary data.</text>
</comment>
<feature type="transmembrane region" description="Helical" evidence="1">
    <location>
        <begin position="143"/>
        <end position="163"/>
    </location>
</feature>
<keyword evidence="1" id="KW-0472">Membrane</keyword>
<proteinExistence type="predicted"/>
<dbReference type="EMBL" id="SBKP01000007">
    <property type="protein sequence ID" value="RXR28832.1"/>
    <property type="molecule type" value="Genomic_DNA"/>
</dbReference>
<dbReference type="OrthoDB" id="9796461at2"/>
<keyword evidence="3" id="KW-0012">Acyltransferase</keyword>
<dbReference type="GO" id="GO:0016020">
    <property type="term" value="C:membrane"/>
    <property type="evidence" value="ECO:0007669"/>
    <property type="project" value="TreeGrafter"/>
</dbReference>